<dbReference type="SUPFAM" id="SSF50249">
    <property type="entry name" value="Nucleic acid-binding proteins"/>
    <property type="match status" value="1"/>
</dbReference>
<dbReference type="InterPro" id="IPR015946">
    <property type="entry name" value="KH_dom-like_a/b"/>
</dbReference>
<keyword evidence="2 7" id="KW-0963">Cytoplasm</keyword>
<comment type="function">
    <text evidence="7">Participates in both transcription termination and antitermination.</text>
</comment>
<dbReference type="Proteomes" id="UP001243717">
    <property type="component" value="Unassembled WGS sequence"/>
</dbReference>
<dbReference type="Pfam" id="PF13184">
    <property type="entry name" value="KH_NusA_1st"/>
    <property type="match status" value="1"/>
</dbReference>
<dbReference type="SUPFAM" id="SSF69705">
    <property type="entry name" value="Transcription factor NusA, N-terminal domain"/>
    <property type="match status" value="1"/>
</dbReference>
<evidence type="ECO:0000256" key="1">
    <source>
        <dbReference type="ARBA" id="ARBA00022472"/>
    </source>
</evidence>
<dbReference type="EMBL" id="JARXIC010000010">
    <property type="protein sequence ID" value="MDQ8194364.1"/>
    <property type="molecule type" value="Genomic_DNA"/>
</dbReference>
<dbReference type="CDD" id="cd04455">
    <property type="entry name" value="S1_NusA"/>
    <property type="match status" value="1"/>
</dbReference>
<feature type="domain" description="S1 motif" evidence="8">
    <location>
        <begin position="135"/>
        <end position="199"/>
    </location>
</feature>
<dbReference type="InterPro" id="IPR058582">
    <property type="entry name" value="KH_NusA_2nd"/>
</dbReference>
<sequence length="416" mass="45680">MSHEILSVLEYMEKEKGISRPDMIEAISGAIASAAQKGISAGQDIRVVINPKTGALKAWSILQVVDSVSDAEIEIHIEKARQINPEAQIGDTIEKEVDPAYLGRIAAQTARQAIMQRIRQFEKDRIYDDYKDTVGDIVTGTVRRRERGDLIIDLGKAEAILPPRERVPGEDYAPGESIRCLLLKIEQTNRGPDIILSRSNLNFVRRLFELEVTEIADGTVSIEAMAREAGYRTKIAVNSIDPKVDPVGACVGARGARVKTIVRELGGEKIDIIRYFPDPLQLLEEALKPAIPKNIKVNEVERRIHFEVAEDDLSIAIGRRGFNAKLTSRLLGWKLDIGKEEKEAVGFDEKMAKAVEGLNAIDGLDPDVASRLVAIGFASPEVFEGVTADDLVDAGFSNAEAADVISKVQAFFQQNG</sequence>
<dbReference type="HAMAP" id="MF_00945_B">
    <property type="entry name" value="NusA_B"/>
    <property type="match status" value="1"/>
</dbReference>
<evidence type="ECO:0000256" key="5">
    <source>
        <dbReference type="ARBA" id="ARBA00023015"/>
    </source>
</evidence>
<reference evidence="9 10" key="1">
    <citation type="submission" date="2023-04" db="EMBL/GenBank/DDBJ databases">
        <title>A novel bacteria isolated from coastal sediment.</title>
        <authorList>
            <person name="Liu X.-J."/>
            <person name="Du Z.-J."/>
        </authorList>
    </citation>
    <scope>NUCLEOTIDE SEQUENCE [LARGE SCALE GENOMIC DNA]</scope>
    <source>
        <strain evidence="9 10">SDUM461004</strain>
    </source>
</reference>
<dbReference type="Gene3D" id="3.30.1480.10">
    <property type="entry name" value="NusA, N-terminal domain"/>
    <property type="match status" value="1"/>
</dbReference>
<evidence type="ECO:0000313" key="9">
    <source>
        <dbReference type="EMBL" id="MDQ8194364.1"/>
    </source>
</evidence>
<dbReference type="Gene3D" id="3.30.300.20">
    <property type="match status" value="2"/>
</dbReference>
<dbReference type="Pfam" id="PF26594">
    <property type="entry name" value="KH_NusA_2nd"/>
    <property type="match status" value="1"/>
</dbReference>
<dbReference type="PROSITE" id="PS50126">
    <property type="entry name" value="S1"/>
    <property type="match status" value="1"/>
</dbReference>
<keyword evidence="10" id="KW-1185">Reference proteome</keyword>
<evidence type="ECO:0000256" key="7">
    <source>
        <dbReference type="HAMAP-Rule" id="MF_00945"/>
    </source>
</evidence>
<dbReference type="PANTHER" id="PTHR22648">
    <property type="entry name" value="TRANSCRIPTION TERMINATION FACTOR NUSA"/>
    <property type="match status" value="1"/>
</dbReference>
<comment type="caution">
    <text evidence="9">The sequence shown here is derived from an EMBL/GenBank/DDBJ whole genome shotgun (WGS) entry which is preliminary data.</text>
</comment>
<keyword evidence="6 7" id="KW-0804">Transcription</keyword>
<evidence type="ECO:0000256" key="4">
    <source>
        <dbReference type="ARBA" id="ARBA00022884"/>
    </source>
</evidence>
<organism evidence="9 10">
    <name type="scientific">Thalassobacterium sedimentorum</name>
    <dbReference type="NCBI Taxonomy" id="3041258"/>
    <lineage>
        <taxon>Bacteria</taxon>
        <taxon>Pseudomonadati</taxon>
        <taxon>Verrucomicrobiota</taxon>
        <taxon>Opitutia</taxon>
        <taxon>Puniceicoccales</taxon>
        <taxon>Coraliomargaritaceae</taxon>
        <taxon>Thalassobacterium</taxon>
    </lineage>
</organism>
<comment type="subunit">
    <text evidence="7">Monomer. Binds directly to the core enzyme of the DNA-dependent RNA polymerase and to nascent RNA.</text>
</comment>
<dbReference type="CDD" id="cd22529">
    <property type="entry name" value="KH-II_NusA_rpt2"/>
    <property type="match status" value="1"/>
</dbReference>
<dbReference type="SMART" id="SM00322">
    <property type="entry name" value="KH"/>
    <property type="match status" value="2"/>
</dbReference>
<dbReference type="InterPro" id="IPR004087">
    <property type="entry name" value="KH_dom"/>
</dbReference>
<evidence type="ECO:0000256" key="6">
    <source>
        <dbReference type="ARBA" id="ARBA00023163"/>
    </source>
</evidence>
<dbReference type="InterPro" id="IPR012340">
    <property type="entry name" value="NA-bd_OB-fold"/>
</dbReference>
<dbReference type="SUPFAM" id="SSF54814">
    <property type="entry name" value="Prokaryotic type KH domain (KH-domain type II)"/>
    <property type="match status" value="2"/>
</dbReference>
<dbReference type="InterPro" id="IPR003029">
    <property type="entry name" value="S1_domain"/>
</dbReference>
<accession>A0ABU1AHS2</accession>
<keyword evidence="5 7" id="KW-0805">Transcription regulation</keyword>
<proteinExistence type="inferred from homology"/>
<dbReference type="PANTHER" id="PTHR22648:SF0">
    <property type="entry name" value="TRANSCRIPTION TERMINATION_ANTITERMINATION PROTEIN NUSA"/>
    <property type="match status" value="1"/>
</dbReference>
<dbReference type="InterPro" id="IPR025249">
    <property type="entry name" value="TF_NusA_KH_1st"/>
</dbReference>
<gene>
    <name evidence="7 9" type="primary">nusA</name>
    <name evidence="9" type="ORF">QEH59_08000</name>
</gene>
<dbReference type="RefSeq" id="WP_308984839.1">
    <property type="nucleotide sequence ID" value="NZ_JARXIC010000010.1"/>
</dbReference>
<evidence type="ECO:0000313" key="10">
    <source>
        <dbReference type="Proteomes" id="UP001243717"/>
    </source>
</evidence>
<keyword evidence="3 7" id="KW-0889">Transcription antitermination</keyword>
<protein>
    <recommendedName>
        <fullName evidence="7">Transcription termination/antitermination protein NusA</fullName>
    </recommendedName>
</protein>
<evidence type="ECO:0000259" key="8">
    <source>
        <dbReference type="PROSITE" id="PS50126"/>
    </source>
</evidence>
<dbReference type="Pfam" id="PF08529">
    <property type="entry name" value="NusA_N"/>
    <property type="match status" value="1"/>
</dbReference>
<dbReference type="InterPro" id="IPR013735">
    <property type="entry name" value="TF_NusA_N"/>
</dbReference>
<keyword evidence="4 7" id="KW-0694">RNA-binding</keyword>
<dbReference type="CDD" id="cd02134">
    <property type="entry name" value="KH-II_NusA_rpt1"/>
    <property type="match status" value="1"/>
</dbReference>
<dbReference type="NCBIfam" id="TIGR01953">
    <property type="entry name" value="NusA"/>
    <property type="match status" value="1"/>
</dbReference>
<dbReference type="InterPro" id="IPR010213">
    <property type="entry name" value="TF_NusA"/>
</dbReference>
<comment type="subcellular location">
    <subcellularLocation>
        <location evidence="7">Cytoplasm</location>
    </subcellularLocation>
</comment>
<dbReference type="InterPro" id="IPR030842">
    <property type="entry name" value="TF_NusA_bacterial"/>
</dbReference>
<dbReference type="InterPro" id="IPR036555">
    <property type="entry name" value="NusA_N_sf"/>
</dbReference>
<name>A0ABU1AHS2_9BACT</name>
<dbReference type="InterPro" id="IPR009019">
    <property type="entry name" value="KH_sf_prok-type"/>
</dbReference>
<evidence type="ECO:0000256" key="2">
    <source>
        <dbReference type="ARBA" id="ARBA00022490"/>
    </source>
</evidence>
<keyword evidence="1 7" id="KW-0806">Transcription termination</keyword>
<evidence type="ECO:0000256" key="3">
    <source>
        <dbReference type="ARBA" id="ARBA00022814"/>
    </source>
</evidence>
<dbReference type="SMART" id="SM00316">
    <property type="entry name" value="S1"/>
    <property type="match status" value="1"/>
</dbReference>
<dbReference type="Gene3D" id="2.40.50.140">
    <property type="entry name" value="Nucleic acid-binding proteins"/>
    <property type="match status" value="1"/>
</dbReference>
<comment type="similarity">
    <text evidence="7">Belongs to the NusA family.</text>
</comment>